<protein>
    <submittedName>
        <fullName evidence="1">Uncharacterized protein</fullName>
    </submittedName>
</protein>
<sequence length="128" mass="14360">MEQITMKVDDAVFEKIKARMEKNGCKTLAQCARELLELGLRIEEAAANQEAGGDENDMLATLLNLTKTNTQWVLETRFFVKFLMENWNRMESSQLSLFMDKAKERAAVVVHEMVGQPANAALHGIEGG</sequence>
<dbReference type="EMBL" id="QQAX01000021">
    <property type="protein sequence ID" value="RDI41134.1"/>
    <property type="molecule type" value="Genomic_DNA"/>
</dbReference>
<dbReference type="AlphaFoldDB" id="A0A370GFF1"/>
<proteinExistence type="predicted"/>
<dbReference type="Proteomes" id="UP000254720">
    <property type="component" value="Unassembled WGS sequence"/>
</dbReference>
<dbReference type="RefSeq" id="WP_114835013.1">
    <property type="nucleotide sequence ID" value="NZ_LR699117.1"/>
</dbReference>
<evidence type="ECO:0000313" key="2">
    <source>
        <dbReference type="Proteomes" id="UP000254720"/>
    </source>
</evidence>
<keyword evidence="2" id="KW-1185">Reference proteome</keyword>
<gene>
    <name evidence="1" type="ORF">C8D86_12132</name>
</gene>
<reference evidence="1 2" key="1">
    <citation type="submission" date="2018-07" db="EMBL/GenBank/DDBJ databases">
        <title>Genomic Encyclopedia of Type Strains, Phase IV (KMG-IV): sequencing the most valuable type-strain genomes for metagenomic binning, comparative biology and taxonomic classification.</title>
        <authorList>
            <person name="Goeker M."/>
        </authorList>
    </citation>
    <scope>NUCLEOTIDE SEQUENCE [LARGE SCALE GENOMIC DNA]</scope>
    <source>
        <strain evidence="1 2">DSM 16500</strain>
    </source>
</reference>
<comment type="caution">
    <text evidence="1">The sequence shown here is derived from an EMBL/GenBank/DDBJ whole genome shotgun (WGS) entry which is preliminary data.</text>
</comment>
<accession>A0A370GFF1</accession>
<name>A0A370GFF1_9COXI</name>
<organism evidence="1 2">
    <name type="scientific">Aquicella lusitana</name>
    <dbReference type="NCBI Taxonomy" id="254246"/>
    <lineage>
        <taxon>Bacteria</taxon>
        <taxon>Pseudomonadati</taxon>
        <taxon>Pseudomonadota</taxon>
        <taxon>Gammaproteobacteria</taxon>
        <taxon>Legionellales</taxon>
        <taxon>Coxiellaceae</taxon>
        <taxon>Aquicella</taxon>
    </lineage>
</organism>
<evidence type="ECO:0000313" key="1">
    <source>
        <dbReference type="EMBL" id="RDI41134.1"/>
    </source>
</evidence>